<evidence type="ECO:0000256" key="1">
    <source>
        <dbReference type="ARBA" id="ARBA00008007"/>
    </source>
</evidence>
<dbReference type="InterPro" id="IPR000836">
    <property type="entry name" value="PRTase_dom"/>
</dbReference>
<gene>
    <name evidence="4" type="ORF">SUH3_09385</name>
</gene>
<evidence type="ECO:0000313" key="5">
    <source>
        <dbReference type="Proteomes" id="UP000027746"/>
    </source>
</evidence>
<dbReference type="AlphaFoldDB" id="A0A073J5K2"/>
<dbReference type="InterPro" id="IPR051910">
    <property type="entry name" value="ComF/GntX_DNA_util-trans"/>
</dbReference>
<protein>
    <submittedName>
        <fullName evidence="4">Competence protein ComF</fullName>
    </submittedName>
</protein>
<dbReference type="InterPro" id="IPR044005">
    <property type="entry name" value="DZR_2"/>
</dbReference>
<organism evidence="4 5">
    <name type="scientific">Pseudosulfitobacter pseudonitzschiae</name>
    <dbReference type="NCBI Taxonomy" id="1402135"/>
    <lineage>
        <taxon>Bacteria</taxon>
        <taxon>Pseudomonadati</taxon>
        <taxon>Pseudomonadota</taxon>
        <taxon>Alphaproteobacteria</taxon>
        <taxon>Rhodobacterales</taxon>
        <taxon>Roseobacteraceae</taxon>
        <taxon>Pseudosulfitobacter</taxon>
    </lineage>
</organism>
<dbReference type="OrthoDB" id="9779910at2"/>
<dbReference type="CDD" id="cd06223">
    <property type="entry name" value="PRTases_typeI"/>
    <property type="match status" value="1"/>
</dbReference>
<evidence type="ECO:0000313" key="4">
    <source>
        <dbReference type="EMBL" id="KEJ96976.1"/>
    </source>
</evidence>
<name>A0A073J5K2_9RHOB</name>
<comment type="caution">
    <text evidence="4">The sequence shown here is derived from an EMBL/GenBank/DDBJ whole genome shotgun (WGS) entry which is preliminary data.</text>
</comment>
<dbReference type="EMBL" id="JAMD01000002">
    <property type="protein sequence ID" value="KEJ96976.1"/>
    <property type="molecule type" value="Genomic_DNA"/>
</dbReference>
<dbReference type="Pfam" id="PF18912">
    <property type="entry name" value="DZR_2"/>
    <property type="match status" value="1"/>
</dbReference>
<keyword evidence="5" id="KW-1185">Reference proteome</keyword>
<sequence length="244" mass="26243">MVATRLQTALSLVYPARCLGCGTMVDDDFGLCGTCWRDTPFIGGAICDACGGPLPGQMGVDAAHCDDCLRAPPPWDQGRAALVYRDRARSLVLGLKHADRQEVVVPASGWMARAVRDIVVPDMLVAPVPLHWTRMLSRRYNQSALLGRAMAKRLGLSYCPDLLIRARRTRSLDKLDGAQRRAIVDGALRLNPARAHRVSAGRPVLLVDDVMTSGATMAEATRAVRASGAGRVCAVTLARVTKAT</sequence>
<dbReference type="PANTHER" id="PTHR47505:SF1">
    <property type="entry name" value="DNA UTILIZATION PROTEIN YHGH"/>
    <property type="match status" value="1"/>
</dbReference>
<accession>A0A073J5K2</accession>
<reference evidence="4 5" key="1">
    <citation type="submission" date="2014-01" db="EMBL/GenBank/DDBJ databases">
        <title>Sulfitobacter sp. H3 (MCCC 1A00686) Genome Sequencing.</title>
        <authorList>
            <person name="Lai Q."/>
            <person name="Hong Z."/>
        </authorList>
    </citation>
    <scope>NUCLEOTIDE SEQUENCE [LARGE SCALE GENOMIC DNA]</scope>
    <source>
        <strain evidence="4 5">H3</strain>
    </source>
</reference>
<dbReference type="SUPFAM" id="SSF53271">
    <property type="entry name" value="PRTase-like"/>
    <property type="match status" value="1"/>
</dbReference>
<dbReference type="Gene3D" id="3.40.50.2020">
    <property type="match status" value="1"/>
</dbReference>
<feature type="domain" description="Phosphoribosyltransferase" evidence="2">
    <location>
        <begin position="144"/>
        <end position="239"/>
    </location>
</feature>
<evidence type="ECO:0000259" key="2">
    <source>
        <dbReference type="Pfam" id="PF00156"/>
    </source>
</evidence>
<feature type="domain" description="Double zinc ribbon" evidence="3">
    <location>
        <begin position="10"/>
        <end position="69"/>
    </location>
</feature>
<proteinExistence type="inferred from homology"/>
<evidence type="ECO:0000259" key="3">
    <source>
        <dbReference type="Pfam" id="PF18912"/>
    </source>
</evidence>
<dbReference type="RefSeq" id="WP_037922502.1">
    <property type="nucleotide sequence ID" value="NZ_CP054599.1"/>
</dbReference>
<comment type="similarity">
    <text evidence="1">Belongs to the ComF/GntX family.</text>
</comment>
<dbReference type="Pfam" id="PF00156">
    <property type="entry name" value="Pribosyltran"/>
    <property type="match status" value="1"/>
</dbReference>
<dbReference type="Proteomes" id="UP000027746">
    <property type="component" value="Unassembled WGS sequence"/>
</dbReference>
<dbReference type="GeneID" id="68868173"/>
<dbReference type="PANTHER" id="PTHR47505">
    <property type="entry name" value="DNA UTILIZATION PROTEIN YHGH"/>
    <property type="match status" value="1"/>
</dbReference>
<dbReference type="InterPro" id="IPR029057">
    <property type="entry name" value="PRTase-like"/>
</dbReference>